<protein>
    <submittedName>
        <fullName evidence="10">ATP-binding cassette subfamily B protein</fullName>
    </submittedName>
</protein>
<evidence type="ECO:0000256" key="7">
    <source>
        <dbReference type="SAM" id="Phobius"/>
    </source>
</evidence>
<evidence type="ECO:0000313" key="11">
    <source>
        <dbReference type="Proteomes" id="UP001232343"/>
    </source>
</evidence>
<evidence type="ECO:0000313" key="10">
    <source>
        <dbReference type="EMBL" id="MDQ0343641.1"/>
    </source>
</evidence>
<feature type="transmembrane region" description="Helical" evidence="7">
    <location>
        <begin position="275"/>
        <end position="295"/>
    </location>
</feature>
<keyword evidence="11" id="KW-1185">Reference proteome</keyword>
<dbReference type="Pfam" id="PF00664">
    <property type="entry name" value="ABC_membrane"/>
    <property type="match status" value="1"/>
</dbReference>
<dbReference type="CDD" id="cd18541">
    <property type="entry name" value="ABC_6TM_TmrB_like"/>
    <property type="match status" value="1"/>
</dbReference>
<feature type="transmembrane region" description="Helical" evidence="7">
    <location>
        <begin position="20"/>
        <end position="40"/>
    </location>
</feature>
<evidence type="ECO:0000256" key="5">
    <source>
        <dbReference type="ARBA" id="ARBA00022989"/>
    </source>
</evidence>
<accession>A0ABU0D5F1</accession>
<evidence type="ECO:0000259" key="9">
    <source>
        <dbReference type="PROSITE" id="PS50929"/>
    </source>
</evidence>
<evidence type="ECO:0000256" key="6">
    <source>
        <dbReference type="ARBA" id="ARBA00023136"/>
    </source>
</evidence>
<keyword evidence="5 7" id="KW-1133">Transmembrane helix</keyword>
<keyword evidence="2 7" id="KW-0812">Transmembrane</keyword>
<name>A0ABU0D5F1_9BACI</name>
<feature type="domain" description="ABC transmembrane type-1" evidence="9">
    <location>
        <begin position="21"/>
        <end position="304"/>
    </location>
</feature>
<feature type="domain" description="ABC transporter" evidence="8">
    <location>
        <begin position="337"/>
        <end position="572"/>
    </location>
</feature>
<organism evidence="10 11">
    <name type="scientific">Lederbergia wuyishanensis</name>
    <dbReference type="NCBI Taxonomy" id="1347903"/>
    <lineage>
        <taxon>Bacteria</taxon>
        <taxon>Bacillati</taxon>
        <taxon>Bacillota</taxon>
        <taxon>Bacilli</taxon>
        <taxon>Bacillales</taxon>
        <taxon>Bacillaceae</taxon>
        <taxon>Lederbergia</taxon>
    </lineage>
</organism>
<dbReference type="Proteomes" id="UP001232343">
    <property type="component" value="Unassembled WGS sequence"/>
</dbReference>
<dbReference type="PROSITE" id="PS00211">
    <property type="entry name" value="ABC_TRANSPORTER_1"/>
    <property type="match status" value="1"/>
</dbReference>
<evidence type="ECO:0000256" key="4">
    <source>
        <dbReference type="ARBA" id="ARBA00022840"/>
    </source>
</evidence>
<dbReference type="PROSITE" id="PS50893">
    <property type="entry name" value="ABC_TRANSPORTER_2"/>
    <property type="match status" value="1"/>
</dbReference>
<evidence type="ECO:0000256" key="1">
    <source>
        <dbReference type="ARBA" id="ARBA00004651"/>
    </source>
</evidence>
<dbReference type="SUPFAM" id="SSF52540">
    <property type="entry name" value="P-loop containing nucleoside triphosphate hydrolases"/>
    <property type="match status" value="1"/>
</dbReference>
<dbReference type="EMBL" id="JAUSUO010000006">
    <property type="protein sequence ID" value="MDQ0343641.1"/>
    <property type="molecule type" value="Genomic_DNA"/>
</dbReference>
<dbReference type="Gene3D" id="1.20.1560.10">
    <property type="entry name" value="ABC transporter type 1, transmembrane domain"/>
    <property type="match status" value="1"/>
</dbReference>
<evidence type="ECO:0000259" key="8">
    <source>
        <dbReference type="PROSITE" id="PS50893"/>
    </source>
</evidence>
<keyword evidence="3" id="KW-0547">Nucleotide-binding</keyword>
<sequence length="585" mass="66017">MFSVLTKLGWFFKQHWKRYMIALVLLGLANLFEVIPPMILGSAIDNIFLGSLTFNTLLMYVAILGGGALLNYGITYVWQHQLFGGAFIVEKMLRSRFMNHLLKMTPTFFEKNRTGDLMARGTNDLRAISVTAGFGILTLFDSTMYMITILLTMGFLVSWKLTFAAVLPLPILAWVITVLGNKIHTRFTAAQDAFGDMNDRVLESVAGVRVTRAYVQEKASEEDFKKMTEDVYQKNIHVERIDALFNPATKIITGISYIIGLSYGTYLVFHQEISLGLLVSFNVYLGMLTWPMFAIGELINIMQRGNASLDRVQETLNYEEDVKDPVAPKLIEQPENIRLSNVTFRYPSSKTNNLANLNVLIKRGATIGVVGKTGSGKTTFIKQFLREYPLGDGDIYISDVNMKDQSKDQVRRWIGYVPQDHVLFSRSVRENILFGDDGATEEDLKKAIYLAYFEKDLQMLPEGLETLVGEKGVALSGGQKQRISIARALIKNPELLILDDSLSAVDAKTESRIIRNIRGERSGKTTIITTHRLSAIEHADWIIVFDDGKIVEEGTHQDLLQAEGWYKEQYDRQQIEDSLLEEVNA</sequence>
<proteinExistence type="predicted"/>
<gene>
    <name evidence="10" type="ORF">J2S14_002476</name>
</gene>
<dbReference type="PANTHER" id="PTHR43394:SF1">
    <property type="entry name" value="ATP-BINDING CASSETTE SUB-FAMILY B MEMBER 10, MITOCHONDRIAL"/>
    <property type="match status" value="1"/>
</dbReference>
<feature type="transmembrane region" description="Helical" evidence="7">
    <location>
        <begin position="127"/>
        <end position="151"/>
    </location>
</feature>
<reference evidence="10 11" key="1">
    <citation type="submission" date="2023-07" db="EMBL/GenBank/DDBJ databases">
        <title>Genomic Encyclopedia of Type Strains, Phase IV (KMG-IV): sequencing the most valuable type-strain genomes for metagenomic binning, comparative biology and taxonomic classification.</title>
        <authorList>
            <person name="Goeker M."/>
        </authorList>
    </citation>
    <scope>NUCLEOTIDE SEQUENCE [LARGE SCALE GENOMIC DNA]</scope>
    <source>
        <strain evidence="10 11">DSM 27848</strain>
    </source>
</reference>
<keyword evidence="6 7" id="KW-0472">Membrane</keyword>
<dbReference type="PANTHER" id="PTHR43394">
    <property type="entry name" value="ATP-DEPENDENT PERMEASE MDL1, MITOCHONDRIAL"/>
    <property type="match status" value="1"/>
</dbReference>
<dbReference type="RefSeq" id="WP_244683376.1">
    <property type="nucleotide sequence ID" value="NZ_JALIRM010000017.1"/>
</dbReference>
<dbReference type="Pfam" id="PF00005">
    <property type="entry name" value="ABC_tran"/>
    <property type="match status" value="1"/>
</dbReference>
<evidence type="ECO:0000256" key="3">
    <source>
        <dbReference type="ARBA" id="ARBA00022741"/>
    </source>
</evidence>
<dbReference type="InterPro" id="IPR003593">
    <property type="entry name" value="AAA+_ATPase"/>
</dbReference>
<dbReference type="Gene3D" id="3.40.50.300">
    <property type="entry name" value="P-loop containing nucleotide triphosphate hydrolases"/>
    <property type="match status" value="1"/>
</dbReference>
<dbReference type="InterPro" id="IPR003439">
    <property type="entry name" value="ABC_transporter-like_ATP-bd"/>
</dbReference>
<dbReference type="InterPro" id="IPR017871">
    <property type="entry name" value="ABC_transporter-like_CS"/>
</dbReference>
<dbReference type="SMART" id="SM00382">
    <property type="entry name" value="AAA"/>
    <property type="match status" value="1"/>
</dbReference>
<dbReference type="PROSITE" id="PS50929">
    <property type="entry name" value="ABC_TM1F"/>
    <property type="match status" value="1"/>
</dbReference>
<feature type="transmembrane region" description="Helical" evidence="7">
    <location>
        <begin position="157"/>
        <end position="179"/>
    </location>
</feature>
<dbReference type="GO" id="GO:0005524">
    <property type="term" value="F:ATP binding"/>
    <property type="evidence" value="ECO:0007669"/>
    <property type="project" value="UniProtKB-KW"/>
</dbReference>
<keyword evidence="4 10" id="KW-0067">ATP-binding</keyword>
<comment type="caution">
    <text evidence="10">The sequence shown here is derived from an EMBL/GenBank/DDBJ whole genome shotgun (WGS) entry which is preliminary data.</text>
</comment>
<comment type="subcellular location">
    <subcellularLocation>
        <location evidence="1">Cell membrane</location>
        <topology evidence="1">Multi-pass membrane protein</topology>
    </subcellularLocation>
</comment>
<dbReference type="InterPro" id="IPR027417">
    <property type="entry name" value="P-loop_NTPase"/>
</dbReference>
<dbReference type="SUPFAM" id="SSF90123">
    <property type="entry name" value="ABC transporter transmembrane region"/>
    <property type="match status" value="1"/>
</dbReference>
<dbReference type="InterPro" id="IPR039421">
    <property type="entry name" value="Type_1_exporter"/>
</dbReference>
<evidence type="ECO:0000256" key="2">
    <source>
        <dbReference type="ARBA" id="ARBA00022692"/>
    </source>
</evidence>
<feature type="transmembrane region" description="Helical" evidence="7">
    <location>
        <begin position="47"/>
        <end position="70"/>
    </location>
</feature>
<dbReference type="InterPro" id="IPR011527">
    <property type="entry name" value="ABC1_TM_dom"/>
</dbReference>
<dbReference type="InterPro" id="IPR036640">
    <property type="entry name" value="ABC1_TM_sf"/>
</dbReference>